<protein>
    <recommendedName>
        <fullName evidence="1">DUF7507 domain-containing protein</fullName>
    </recommendedName>
</protein>
<feature type="non-terminal residue" evidence="2">
    <location>
        <position position="198"/>
    </location>
</feature>
<feature type="domain" description="DUF7507" evidence="1">
    <location>
        <begin position="1"/>
        <end position="75"/>
    </location>
</feature>
<dbReference type="Proteomes" id="UP001361570">
    <property type="component" value="Unassembled WGS sequence"/>
</dbReference>
<comment type="caution">
    <text evidence="2">The sequence shown here is derived from an EMBL/GenBank/DDBJ whole genome shotgun (WGS) entry which is preliminary data.</text>
</comment>
<feature type="non-terminal residue" evidence="2">
    <location>
        <position position="1"/>
    </location>
</feature>
<proteinExistence type="predicted"/>
<dbReference type="EMBL" id="JBAPLU010000064">
    <property type="protein sequence ID" value="MEI4274256.1"/>
    <property type="molecule type" value="Genomic_DNA"/>
</dbReference>
<reference evidence="2 3" key="1">
    <citation type="submission" date="2024-03" db="EMBL/GenBank/DDBJ databases">
        <title>Draft genome sequence of Klenkia sp. LSe6-5.</title>
        <authorList>
            <person name="Duangmal K."/>
            <person name="Chantavorakit T."/>
        </authorList>
    </citation>
    <scope>NUCLEOTIDE SEQUENCE [LARGE SCALE GENOMIC DNA]</scope>
    <source>
        <strain evidence="2 3">LSe6-5</strain>
    </source>
</reference>
<dbReference type="RefSeq" id="WP_336406365.1">
    <property type="nucleotide sequence ID" value="NZ_JBAPLU010000064.1"/>
</dbReference>
<keyword evidence="3" id="KW-1185">Reference proteome</keyword>
<evidence type="ECO:0000259" key="1">
    <source>
        <dbReference type="Pfam" id="PF24346"/>
    </source>
</evidence>
<dbReference type="Pfam" id="PF24346">
    <property type="entry name" value="DUF7507"/>
    <property type="match status" value="2"/>
</dbReference>
<organism evidence="2 3">
    <name type="scientific">Klenkia sesuvii</name>
    <dbReference type="NCBI Taxonomy" id="3103137"/>
    <lineage>
        <taxon>Bacteria</taxon>
        <taxon>Bacillati</taxon>
        <taxon>Actinomycetota</taxon>
        <taxon>Actinomycetes</taxon>
        <taxon>Geodermatophilales</taxon>
        <taxon>Geodermatophilaceae</taxon>
        <taxon>Klenkia</taxon>
    </lineage>
</organism>
<evidence type="ECO:0000313" key="2">
    <source>
        <dbReference type="EMBL" id="MEI4274256.1"/>
    </source>
</evidence>
<evidence type="ECO:0000313" key="3">
    <source>
        <dbReference type="Proteomes" id="UP001361570"/>
    </source>
</evidence>
<accession>A0ABU8DZL5</accession>
<feature type="domain" description="DUF7507" evidence="1">
    <location>
        <begin position="96"/>
        <end position="190"/>
    </location>
</feature>
<gene>
    <name evidence="2" type="ORF">TEK04_21255</name>
</gene>
<name>A0ABU8DZL5_9ACTN</name>
<sequence>DRISYSFTVANPGTLTMRDIAVEDSRFGAAGCPHDTLAPDGSMVCTTLAAYVVTEADVVAGVDIRNRVGVTGRTGGQTYSFGPVELAVPVLVAAPALWVRTTATVTPAAHHGAVETGDAIDYTYEVINSGNRPMSGIALTTTRVGPVTCPQDRLGVRGSMTCTTGTYRVTQSDVDAANPIVDEATVVGESLSFGPFRV</sequence>
<dbReference type="InterPro" id="IPR055354">
    <property type="entry name" value="DUF7507"/>
</dbReference>